<comment type="pathway">
    <text evidence="1 9">Glycan biosynthesis; sucrose metabolism.</text>
</comment>
<dbReference type="InterPro" id="IPR013148">
    <property type="entry name" value="Glyco_hydro_32_N"/>
</dbReference>
<reference evidence="12" key="1">
    <citation type="submission" date="2019-10" db="EMBL/GenBank/DDBJ databases">
        <title>Lactobacillus agilis SY111 Whole Genome Sequencing Project.</title>
        <authorList>
            <person name="Suzuki S."/>
            <person name="Endo A."/>
            <person name="Maeno S."/>
            <person name="Shiwa Y."/>
            <person name="Matsutani M."/>
            <person name="Kajikawa A."/>
        </authorList>
    </citation>
    <scope>NUCLEOTIDE SEQUENCE</scope>
    <source>
        <strain evidence="12">SY111</strain>
    </source>
</reference>
<dbReference type="Pfam" id="PF00251">
    <property type="entry name" value="Glyco_hydro_32N"/>
    <property type="match status" value="1"/>
</dbReference>
<keyword evidence="9" id="KW-0119">Carbohydrate metabolism</keyword>
<comment type="similarity">
    <text evidence="2 8">Belongs to the glycosyl hydrolase 32 family.</text>
</comment>
<dbReference type="SMART" id="SM00640">
    <property type="entry name" value="Glyco_32"/>
    <property type="match status" value="1"/>
</dbReference>
<dbReference type="PANTHER" id="PTHR43101">
    <property type="entry name" value="BETA-FRUCTOSIDASE"/>
    <property type="match status" value="1"/>
</dbReference>
<dbReference type="AlphaFoldDB" id="A0A6F9YP54"/>
<dbReference type="UniPathway" id="UPA00238"/>
<evidence type="ECO:0000256" key="6">
    <source>
        <dbReference type="ARBA" id="ARBA00023295"/>
    </source>
</evidence>
<dbReference type="SUPFAM" id="SSF75005">
    <property type="entry name" value="Arabinanase/levansucrase/invertase"/>
    <property type="match status" value="1"/>
</dbReference>
<dbReference type="Gene3D" id="2.115.10.20">
    <property type="entry name" value="Glycosyl hydrolase domain, family 43"/>
    <property type="match status" value="1"/>
</dbReference>
<proteinExistence type="inferred from homology"/>
<evidence type="ECO:0000256" key="7">
    <source>
        <dbReference type="ARBA" id="ARBA00033367"/>
    </source>
</evidence>
<evidence type="ECO:0000259" key="10">
    <source>
        <dbReference type="Pfam" id="PF00251"/>
    </source>
</evidence>
<evidence type="ECO:0000256" key="1">
    <source>
        <dbReference type="ARBA" id="ARBA00004914"/>
    </source>
</evidence>
<name>A0A6F9YP54_9LACO</name>
<evidence type="ECO:0000256" key="4">
    <source>
        <dbReference type="ARBA" id="ARBA00019623"/>
    </source>
</evidence>
<evidence type="ECO:0000256" key="3">
    <source>
        <dbReference type="ARBA" id="ARBA00012758"/>
    </source>
</evidence>
<dbReference type="SUPFAM" id="SSF49899">
    <property type="entry name" value="Concanavalin A-like lectins/glucanases"/>
    <property type="match status" value="1"/>
</dbReference>
<dbReference type="InterPro" id="IPR013320">
    <property type="entry name" value="ConA-like_dom_sf"/>
</dbReference>
<dbReference type="CDD" id="cd18623">
    <property type="entry name" value="GH32_ScrB-like"/>
    <property type="match status" value="1"/>
</dbReference>
<feature type="domain" description="Glycosyl hydrolase family 32 C-terminal" evidence="11">
    <location>
        <begin position="352"/>
        <end position="430"/>
    </location>
</feature>
<dbReference type="GO" id="GO:0004564">
    <property type="term" value="F:beta-fructofuranosidase activity"/>
    <property type="evidence" value="ECO:0007669"/>
    <property type="project" value="UniProtKB-EC"/>
</dbReference>
<comment type="function">
    <text evidence="9">Enables the bacterium to metabolize sucrose as a sole carbon source.</text>
</comment>
<dbReference type="InterPro" id="IPR006232">
    <property type="entry name" value="Suc6P_hydrolase"/>
</dbReference>
<dbReference type="EMBL" id="BLAN01000071">
    <property type="protein sequence ID" value="GET08450.1"/>
    <property type="molecule type" value="Genomic_DNA"/>
</dbReference>
<dbReference type="InterPro" id="IPR001362">
    <property type="entry name" value="Glyco_hydro_32"/>
</dbReference>
<dbReference type="InterPro" id="IPR051214">
    <property type="entry name" value="GH32_Enzymes"/>
</dbReference>
<protein>
    <recommendedName>
        <fullName evidence="4 8">Sucrose-6-phosphate hydrolase</fullName>
        <ecNumber evidence="3 8">3.2.1.26</ecNumber>
    </recommendedName>
    <alternativeName>
        <fullName evidence="7 9">Invertase</fullName>
    </alternativeName>
</protein>
<dbReference type="NCBIfam" id="TIGR01322">
    <property type="entry name" value="scrB_fam"/>
    <property type="match status" value="1"/>
</dbReference>
<gene>
    <name evidence="12" type="primary">sacA_3</name>
    <name evidence="12" type="ORF">SY111_10740</name>
</gene>
<dbReference type="EC" id="3.2.1.26" evidence="3 8"/>
<dbReference type="Proteomes" id="UP000494178">
    <property type="component" value="Unassembled WGS sequence"/>
</dbReference>
<feature type="domain" description="Glycosyl hydrolase family 32 N-terminal" evidence="10">
    <location>
        <begin position="10"/>
        <end position="308"/>
    </location>
</feature>
<evidence type="ECO:0000256" key="2">
    <source>
        <dbReference type="ARBA" id="ARBA00009902"/>
    </source>
</evidence>
<keyword evidence="9" id="KW-0963">Cytoplasm</keyword>
<dbReference type="PANTHER" id="PTHR43101:SF1">
    <property type="entry name" value="BETA-FRUCTOSIDASE"/>
    <property type="match status" value="1"/>
</dbReference>
<dbReference type="Gene3D" id="2.60.120.560">
    <property type="entry name" value="Exo-inulinase, domain 1"/>
    <property type="match status" value="1"/>
</dbReference>
<evidence type="ECO:0000256" key="9">
    <source>
        <dbReference type="RuleBase" id="RU365015"/>
    </source>
</evidence>
<keyword evidence="6 8" id="KW-0326">Glycosidase</keyword>
<dbReference type="InterPro" id="IPR023296">
    <property type="entry name" value="Glyco_hydro_beta-prop_sf"/>
</dbReference>
<evidence type="ECO:0000256" key="5">
    <source>
        <dbReference type="ARBA" id="ARBA00022801"/>
    </source>
</evidence>
<keyword evidence="5 8" id="KW-0378">Hydrolase</keyword>
<dbReference type="InterPro" id="IPR013189">
    <property type="entry name" value="Glyco_hydro_32_C"/>
</dbReference>
<sequence>MKNIYKNKIHLEPPTGLLNDPNGLCFFDDTYYIFHQWNRFKCDHSYKEWGLFTSNDLISWKHHGSAILPDTPKDSHGIYSGSAIVYKQKLRVFYTGNTRNELGLRKSYQHIAESIDGNTYIKKNSFETPLGLTENNRDPFVFKHRNIWFMIMGSQTMNHNGVVTLYTSEDLYEWDYKGIFFRSSELSQMCECPNLIDFESTQILLACAQKRDNVLDTVISSKSGYFVGKILNNKFVSSTKFLALDYGFDFYAPQVLKAPDGRYLMWGWMSSMSSAEEQTCPTIKFGYLHCLTIPREVKFENGQLIQRPVHELLNSSVLLSRNTDSVFNFEQVDYALLLQVNFDSLNSSFTVNFDGGTAALHYQNGQLTLQRRNWSSNEIESRYLFIEQIKSIEIYIDLSAVEIFINSGSKVLSMRYFPDHDIKKHEFLCNDSHIVTLIEIRQ</sequence>
<evidence type="ECO:0000259" key="11">
    <source>
        <dbReference type="Pfam" id="PF08244"/>
    </source>
</evidence>
<dbReference type="GO" id="GO:0005737">
    <property type="term" value="C:cytoplasm"/>
    <property type="evidence" value="ECO:0007669"/>
    <property type="project" value="UniProtKB-SubCell"/>
</dbReference>
<evidence type="ECO:0000256" key="8">
    <source>
        <dbReference type="RuleBase" id="RU362110"/>
    </source>
</evidence>
<dbReference type="InterPro" id="IPR018053">
    <property type="entry name" value="Glyco_hydro_32_AS"/>
</dbReference>
<dbReference type="Pfam" id="PF08244">
    <property type="entry name" value="Glyco_hydro_32C"/>
    <property type="match status" value="1"/>
</dbReference>
<organism evidence="12">
    <name type="scientific">Ligilactobacillus agilis</name>
    <dbReference type="NCBI Taxonomy" id="1601"/>
    <lineage>
        <taxon>Bacteria</taxon>
        <taxon>Bacillati</taxon>
        <taxon>Bacillota</taxon>
        <taxon>Bacilli</taxon>
        <taxon>Lactobacillales</taxon>
        <taxon>Lactobacillaceae</taxon>
        <taxon>Ligilactobacillus</taxon>
    </lineage>
</organism>
<dbReference type="RefSeq" id="WP_172579880.1">
    <property type="nucleotide sequence ID" value="NZ_BLAN01000071.1"/>
</dbReference>
<comment type="caution">
    <text evidence="12">The sequence shown here is derived from an EMBL/GenBank/DDBJ whole genome shotgun (WGS) entry which is preliminary data.</text>
</comment>
<dbReference type="GO" id="GO:0005985">
    <property type="term" value="P:sucrose metabolic process"/>
    <property type="evidence" value="ECO:0007669"/>
    <property type="project" value="UniProtKB-UniPathway"/>
</dbReference>
<comment type="catalytic activity">
    <reaction evidence="8">
        <text>Hydrolysis of terminal non-reducing beta-D-fructofuranoside residues in beta-D-fructofuranosides.</text>
        <dbReference type="EC" id="3.2.1.26"/>
    </reaction>
</comment>
<accession>A0A6F9YP54</accession>
<dbReference type="PROSITE" id="PS00609">
    <property type="entry name" value="GLYCOSYL_HYDROL_F32"/>
    <property type="match status" value="1"/>
</dbReference>
<comment type="subcellular location">
    <subcellularLocation>
        <location evidence="9">Cytoplasm</location>
    </subcellularLocation>
</comment>
<evidence type="ECO:0000313" key="12">
    <source>
        <dbReference type="EMBL" id="GET08450.1"/>
    </source>
</evidence>